<keyword evidence="1" id="KW-0255">Endonuclease</keyword>
<dbReference type="EMBL" id="ATLV01014176">
    <property type="status" value="NOT_ANNOTATED_CDS"/>
    <property type="molecule type" value="Genomic_DNA"/>
</dbReference>
<dbReference type="EnsemblMetazoa" id="ASIC005773-RA">
    <property type="protein sequence ID" value="ASIC005773-PA"/>
    <property type="gene ID" value="ASIC005773"/>
</dbReference>
<keyword evidence="3" id="KW-1185">Reference proteome</keyword>
<keyword evidence="1" id="KW-0378">Hydrolase</keyword>
<keyword evidence="1" id="KW-0540">Nuclease</keyword>
<gene>
    <name evidence="1" type="ORF">ZHAS_00005773</name>
</gene>
<name>A0A084VKB8_ANOSI</name>
<dbReference type="GO" id="GO:0004519">
    <property type="term" value="F:endonuclease activity"/>
    <property type="evidence" value="ECO:0007669"/>
    <property type="project" value="UniProtKB-KW"/>
</dbReference>
<reference evidence="1 3" key="1">
    <citation type="journal article" date="2014" name="BMC Genomics">
        <title>Genome sequence of Anopheles sinensis provides insight into genetics basis of mosquito competence for malaria parasites.</title>
        <authorList>
            <person name="Zhou D."/>
            <person name="Zhang D."/>
            <person name="Ding G."/>
            <person name="Shi L."/>
            <person name="Hou Q."/>
            <person name="Ye Y."/>
            <person name="Xu Y."/>
            <person name="Zhou H."/>
            <person name="Xiong C."/>
            <person name="Li S."/>
            <person name="Yu J."/>
            <person name="Hong S."/>
            <person name="Yu X."/>
            <person name="Zou P."/>
            <person name="Chen C."/>
            <person name="Chang X."/>
            <person name="Wang W."/>
            <person name="Lv Y."/>
            <person name="Sun Y."/>
            <person name="Ma L."/>
            <person name="Shen B."/>
            <person name="Zhu C."/>
        </authorList>
    </citation>
    <scope>NUCLEOTIDE SEQUENCE [LARGE SCALE GENOMIC DNA]</scope>
</reference>
<accession>A0A084VKB8</accession>
<reference evidence="2" key="2">
    <citation type="submission" date="2020-05" db="UniProtKB">
        <authorList>
            <consortium name="EnsemblMetazoa"/>
        </authorList>
    </citation>
    <scope>IDENTIFICATION</scope>
</reference>
<organism evidence="1">
    <name type="scientific">Anopheles sinensis</name>
    <name type="common">Mosquito</name>
    <dbReference type="NCBI Taxonomy" id="74873"/>
    <lineage>
        <taxon>Eukaryota</taxon>
        <taxon>Metazoa</taxon>
        <taxon>Ecdysozoa</taxon>
        <taxon>Arthropoda</taxon>
        <taxon>Hexapoda</taxon>
        <taxon>Insecta</taxon>
        <taxon>Pterygota</taxon>
        <taxon>Neoptera</taxon>
        <taxon>Endopterygota</taxon>
        <taxon>Diptera</taxon>
        <taxon>Nematocera</taxon>
        <taxon>Culicoidea</taxon>
        <taxon>Culicidae</taxon>
        <taxon>Anophelinae</taxon>
        <taxon>Anopheles</taxon>
    </lineage>
</organism>
<dbReference type="EMBL" id="KE524947">
    <property type="protein sequence ID" value="KFB38412.1"/>
    <property type="molecule type" value="Genomic_DNA"/>
</dbReference>
<evidence type="ECO:0000313" key="3">
    <source>
        <dbReference type="Proteomes" id="UP000030765"/>
    </source>
</evidence>
<protein>
    <submittedName>
        <fullName evidence="1 2">Putative endonuclease</fullName>
    </submittedName>
</protein>
<dbReference type="AlphaFoldDB" id="A0A084VKB8"/>
<proteinExistence type="predicted"/>
<dbReference type="VEuPathDB" id="VectorBase:ASIC005773"/>
<sequence length="92" mass="10482">MWAVGLDYIICRGAKKENETYQSAAAEEIPTVIERFPAIYCNDLERMDTLAFFLGIFQACETGAERNEQVVQSPYGGLMKYLPTMESEIFTR</sequence>
<dbReference type="Proteomes" id="UP000030765">
    <property type="component" value="Unassembled WGS sequence"/>
</dbReference>
<evidence type="ECO:0000313" key="1">
    <source>
        <dbReference type="EMBL" id="KFB38412.1"/>
    </source>
</evidence>
<evidence type="ECO:0000313" key="2">
    <source>
        <dbReference type="EnsemblMetazoa" id="ASIC005773-PA"/>
    </source>
</evidence>